<feature type="transmembrane region" description="Helical" evidence="1">
    <location>
        <begin position="197"/>
        <end position="217"/>
    </location>
</feature>
<evidence type="ECO:0000313" key="2">
    <source>
        <dbReference type="EMBL" id="QGA26686.1"/>
    </source>
</evidence>
<gene>
    <name evidence="2" type="ORF">GFH32_10260</name>
</gene>
<keyword evidence="1" id="KW-0812">Transmembrane</keyword>
<keyword evidence="1" id="KW-1133">Transmembrane helix</keyword>
<feature type="transmembrane region" description="Helical" evidence="1">
    <location>
        <begin position="261"/>
        <end position="279"/>
    </location>
</feature>
<protein>
    <submittedName>
        <fullName evidence="2">Uncharacterized protein</fullName>
    </submittedName>
</protein>
<keyword evidence="1" id="KW-0472">Membrane</keyword>
<name>A0A5Q0QB42_9SPHI</name>
<reference evidence="2 3" key="1">
    <citation type="submission" date="2019-10" db="EMBL/GenBank/DDBJ databases">
        <authorList>
            <person name="Dong K."/>
        </authorList>
    </citation>
    <scope>NUCLEOTIDE SEQUENCE [LARGE SCALE GENOMIC DNA]</scope>
    <source>
        <strain evidence="3">dk4302</strain>
    </source>
</reference>
<proteinExistence type="predicted"/>
<feature type="transmembrane region" description="Helical" evidence="1">
    <location>
        <begin position="108"/>
        <end position="125"/>
    </location>
</feature>
<dbReference type="AlphaFoldDB" id="A0A5Q0QB42"/>
<accession>A0A5Q0QB42</accession>
<sequence length="343" mass="39878">MQIAGVFLFNSRDFWSLFLSIQVAMDPIFMLGFVVFATLYALFALNFMREELRTAKNQFLKHSFFILTKGKRWKRLAIVFLVINLPILLYSIYAAFVASILYHDFKGWLVAIYSISIAIISMLVFDRFAFRYSLNENISTRLAWMIRPNWPMFTINLLALGRGSSGLILIVKSIGILLLLVAFRLSHLNPEEFDTRFISFLALSLASVNAMLVYRDFLFQRSKMRFVLNFPLSVSQRYWAAVPFLCILLIPEFIFSSINLPIVSCLFFILASLIFILAIRTLISNIGNKPLMVLKVCGVCYFIGLILVLYNFSFFLMLFAFLYSFLFFRRCYRYEQLKDSQGM</sequence>
<feature type="transmembrane region" description="Helical" evidence="1">
    <location>
        <begin position="166"/>
        <end position="185"/>
    </location>
</feature>
<feature type="transmembrane region" description="Helical" evidence="1">
    <location>
        <begin position="238"/>
        <end position="255"/>
    </location>
</feature>
<keyword evidence="3" id="KW-1185">Reference proteome</keyword>
<organism evidence="2 3">
    <name type="scientific">Sphingobacterium zhuxiongii</name>
    <dbReference type="NCBI Taxonomy" id="2662364"/>
    <lineage>
        <taxon>Bacteria</taxon>
        <taxon>Pseudomonadati</taxon>
        <taxon>Bacteroidota</taxon>
        <taxon>Sphingobacteriia</taxon>
        <taxon>Sphingobacteriales</taxon>
        <taxon>Sphingobacteriaceae</taxon>
        <taxon>Sphingobacterium</taxon>
    </lineage>
</organism>
<dbReference type="EMBL" id="CP045652">
    <property type="protein sequence ID" value="QGA26686.1"/>
    <property type="molecule type" value="Genomic_DNA"/>
</dbReference>
<evidence type="ECO:0000313" key="3">
    <source>
        <dbReference type="Proteomes" id="UP000326921"/>
    </source>
</evidence>
<feature type="transmembrane region" description="Helical" evidence="1">
    <location>
        <begin position="76"/>
        <end position="102"/>
    </location>
</feature>
<evidence type="ECO:0000256" key="1">
    <source>
        <dbReference type="SAM" id="Phobius"/>
    </source>
</evidence>
<dbReference type="Proteomes" id="UP000326921">
    <property type="component" value="Chromosome"/>
</dbReference>
<feature type="transmembrane region" description="Helical" evidence="1">
    <location>
        <begin position="28"/>
        <end position="48"/>
    </location>
</feature>
<dbReference type="KEGG" id="sphe:GFH32_10260"/>